<dbReference type="EMBL" id="LBQW01000010">
    <property type="protein sequence ID" value="KKP85680.1"/>
    <property type="molecule type" value="Genomic_DNA"/>
</dbReference>
<organism evidence="3 4">
    <name type="scientific">Candidatus Nomurabacteria bacterium GW2011_GWA1_35_8</name>
    <dbReference type="NCBI Taxonomy" id="1618727"/>
    <lineage>
        <taxon>Bacteria</taxon>
        <taxon>Candidatus Nomuraibacteriota</taxon>
    </lineage>
</organism>
<dbReference type="Proteomes" id="UP000186383">
    <property type="component" value="Unassembled WGS sequence"/>
</dbReference>
<feature type="transmembrane region" description="Helical" evidence="1">
    <location>
        <begin position="46"/>
        <end position="72"/>
    </location>
</feature>
<feature type="signal peptide" evidence="2">
    <location>
        <begin position="1"/>
        <end position="22"/>
    </location>
</feature>
<dbReference type="Pfam" id="PF18895">
    <property type="entry name" value="T4SS_pilin"/>
    <property type="match status" value="1"/>
</dbReference>
<keyword evidence="2" id="KW-0732">Signal</keyword>
<feature type="transmembrane region" description="Helical" evidence="1">
    <location>
        <begin position="84"/>
        <end position="106"/>
    </location>
</feature>
<evidence type="ECO:0000256" key="1">
    <source>
        <dbReference type="SAM" id="Phobius"/>
    </source>
</evidence>
<proteinExistence type="predicted"/>
<accession>A0A0G0FED3</accession>
<sequence>MKKKLIGLSSLALGFAPFVALAQQSAGCNVVQLGTIQSIICKIGNILDTIIPVLVVLGVVYFVWGVVTYVISSDEEAKKSGRERMIYGIIGLVVIVAMWGLVGIVVNTFGVGVGGGGLPIPTVGF</sequence>
<evidence type="ECO:0000256" key="2">
    <source>
        <dbReference type="SAM" id="SignalP"/>
    </source>
</evidence>
<reference evidence="3 4" key="1">
    <citation type="journal article" date="2015" name="Nature">
        <title>rRNA introns, odd ribosomes, and small enigmatic genomes across a large radiation of phyla.</title>
        <authorList>
            <person name="Brown C.T."/>
            <person name="Hug L.A."/>
            <person name="Thomas B.C."/>
            <person name="Sharon I."/>
            <person name="Castelle C.J."/>
            <person name="Singh A."/>
            <person name="Wilkins M.J."/>
            <person name="Williams K.H."/>
            <person name="Banfield J.F."/>
        </authorList>
    </citation>
    <scope>NUCLEOTIDE SEQUENCE [LARGE SCALE GENOMIC DNA]</scope>
</reference>
<feature type="chain" id="PRO_5002531923" evidence="2">
    <location>
        <begin position="23"/>
        <end position="125"/>
    </location>
</feature>
<keyword evidence="1" id="KW-0472">Membrane</keyword>
<gene>
    <name evidence="3" type="ORF">UR88_C0010G0002</name>
</gene>
<keyword evidence="1" id="KW-0812">Transmembrane</keyword>
<evidence type="ECO:0000313" key="3">
    <source>
        <dbReference type="EMBL" id="KKP85680.1"/>
    </source>
</evidence>
<protein>
    <submittedName>
        <fullName evidence="3">Uncharacterized protein</fullName>
    </submittedName>
</protein>
<comment type="caution">
    <text evidence="3">The sequence shown here is derived from an EMBL/GenBank/DDBJ whole genome shotgun (WGS) entry which is preliminary data.</text>
</comment>
<evidence type="ECO:0000313" key="4">
    <source>
        <dbReference type="Proteomes" id="UP000186383"/>
    </source>
</evidence>
<name>A0A0G0FED3_9BACT</name>
<dbReference type="AlphaFoldDB" id="A0A0G0FED3"/>
<keyword evidence="1" id="KW-1133">Transmembrane helix</keyword>
<dbReference type="InterPro" id="IPR043993">
    <property type="entry name" value="T4SS_pilin"/>
</dbReference>